<name>A0A3A3H881_PANTH</name>
<proteinExistence type="predicted"/>
<sequence>MSKHPILSRYWDKLSLVVKGNVSRGNCDEYSDTDFVFFCDEVIREDIVRGYLEAGLITREDGVFLPIADWAGHYHVRRSLC</sequence>
<comment type="caution">
    <text evidence="1">The sequence shown here is derived from an EMBL/GenBank/DDBJ whole genome shotgun (WGS) entry which is preliminary data.</text>
</comment>
<evidence type="ECO:0000313" key="1">
    <source>
        <dbReference type="EMBL" id="RJG26236.1"/>
    </source>
</evidence>
<gene>
    <name evidence="1" type="ORF">DQX05_04960</name>
</gene>
<dbReference type="Proteomes" id="UP000266177">
    <property type="component" value="Unassembled WGS sequence"/>
</dbReference>
<organism evidence="1 2">
    <name type="scientific">Paenibacillus thiaminolyticus</name>
    <name type="common">Bacillus thiaminolyticus</name>
    <dbReference type="NCBI Taxonomy" id="49283"/>
    <lineage>
        <taxon>Bacteria</taxon>
        <taxon>Bacillati</taxon>
        <taxon>Bacillota</taxon>
        <taxon>Bacilli</taxon>
        <taxon>Bacillales</taxon>
        <taxon>Paenibacillaceae</taxon>
        <taxon>Paenibacillus</taxon>
    </lineage>
</organism>
<reference evidence="1 2" key="1">
    <citation type="submission" date="2018-09" db="EMBL/GenBank/DDBJ databases">
        <title>Paenibacillus SK2017-BO5.</title>
        <authorList>
            <person name="Piskunova J.V."/>
            <person name="Dubiley S.A."/>
            <person name="Severinov K.V."/>
        </authorList>
    </citation>
    <scope>NUCLEOTIDE SEQUENCE [LARGE SCALE GENOMIC DNA]</scope>
    <source>
        <strain evidence="1 2">BO5</strain>
    </source>
</reference>
<protein>
    <submittedName>
        <fullName evidence="1">Uncharacterized protein</fullName>
    </submittedName>
</protein>
<dbReference type="AlphaFoldDB" id="A0A3A3H881"/>
<evidence type="ECO:0000313" key="2">
    <source>
        <dbReference type="Proteomes" id="UP000266177"/>
    </source>
</evidence>
<dbReference type="EMBL" id="QYZD01000002">
    <property type="protein sequence ID" value="RJG26236.1"/>
    <property type="molecule type" value="Genomic_DNA"/>
</dbReference>
<accession>A0A3A3H881</accession>